<dbReference type="Gene3D" id="1.25.10.10">
    <property type="entry name" value="Leucine-rich Repeat Variant"/>
    <property type="match status" value="1"/>
</dbReference>
<evidence type="ECO:0000256" key="2">
    <source>
        <dbReference type="ARBA" id="ARBA00038332"/>
    </source>
</evidence>
<feature type="repeat" description="HEAT" evidence="3">
    <location>
        <begin position="338"/>
        <end position="376"/>
    </location>
</feature>
<feature type="domain" description="Phosphatase PP2A regulatory subunit A/Splicing factor 3B subunit 1-like HEAT repeat" evidence="4">
    <location>
        <begin position="287"/>
        <end position="369"/>
    </location>
</feature>
<feature type="repeat" description="HEAT" evidence="3">
    <location>
        <begin position="294"/>
        <end position="332"/>
    </location>
</feature>
<dbReference type="InterPro" id="IPR011989">
    <property type="entry name" value="ARM-like"/>
</dbReference>
<evidence type="ECO:0000256" key="1">
    <source>
        <dbReference type="ARBA" id="ARBA00022737"/>
    </source>
</evidence>
<sequence length="627" mass="69232">MAEQQQEEENLFPIAILIDELKNEDVSTRLASFKKLSTIALALEPERTRNEFIPFLTESIYDEDEILCELADQLGKFVPLVGGPEYVPCLLPPLEGLASTEETVVRQKAVDTLRNLAGSFSAQALETHFIPMIERLATAEWFTSRISACGLYSAVYKRVSSQTATELRNQFRQLCNDDTPMVRRSAAINLGEMAACLDLDTLRSEFLPVLANIIQACLSSTWSVKDDQDSVRLLAINACVAFAEALPTEDAQKSLMPLVRDAAQDKSWRVRYQLADRLTDLQAAVGPAVTNEFLVDVYQILLKDAEGEVRAAAASKLKVFATALAPAEARESVIMKTLLPIVREMVSETNMQVKTALAGVIMALAPLLGKENTIEHLLPMFLVQLKDENPDVRLNIISNLECVNQVMGITQLSQSLLPAIMELAEDSKWRVRLAIIEYMPLLASQLGIQCFNEQLTNLSLNWLVDHVYAVREAAVSNLRNLMNKFGIEWASSQVVPKLIQLANDPNYLHRMICLAALRELGEAEICHPEMLPKSLLPTITQLSTDAVPNVRFKVSVSSALLATAESSPFSDSSAPVAQVLGKLAPYLDNSAMQNYVKPTLEKLGADSDADVIFYAKEAYESLAVTAR</sequence>
<dbReference type="AlphaFoldDB" id="A0A0R3W3E5"/>
<dbReference type="InterPro" id="IPR016024">
    <property type="entry name" value="ARM-type_fold"/>
</dbReference>
<feature type="repeat" description="HEAT" evidence="3">
    <location>
        <begin position="255"/>
        <end position="293"/>
    </location>
</feature>
<dbReference type="SUPFAM" id="SSF48371">
    <property type="entry name" value="ARM repeat"/>
    <property type="match status" value="1"/>
</dbReference>
<evidence type="ECO:0000259" key="4">
    <source>
        <dbReference type="Pfam" id="PF22646"/>
    </source>
</evidence>
<dbReference type="PROSITE" id="PS50077">
    <property type="entry name" value="HEAT_REPEAT"/>
    <property type="match status" value="7"/>
</dbReference>
<dbReference type="GO" id="GO:0005829">
    <property type="term" value="C:cytosol"/>
    <property type="evidence" value="ECO:0007669"/>
    <property type="project" value="TreeGrafter"/>
</dbReference>
<evidence type="ECO:0000256" key="3">
    <source>
        <dbReference type="PROSITE-ProRule" id="PRU00103"/>
    </source>
</evidence>
<dbReference type="GO" id="GO:0000159">
    <property type="term" value="C:protein phosphatase type 2A complex"/>
    <property type="evidence" value="ECO:0007669"/>
    <property type="project" value="TreeGrafter"/>
</dbReference>
<dbReference type="PANTHER" id="PTHR10648">
    <property type="entry name" value="SERINE/THREONINE-PROTEIN PHOSPHATASE PP2A 65 KDA REGULATORY SUBUNIT"/>
    <property type="match status" value="1"/>
</dbReference>
<name>A0A0R3W3E5_TAEAS</name>
<keyword evidence="1" id="KW-0677">Repeat</keyword>
<dbReference type="EMBL" id="UYRS01018348">
    <property type="protein sequence ID" value="VDK33420.1"/>
    <property type="molecule type" value="Genomic_DNA"/>
</dbReference>
<dbReference type="STRING" id="60517.A0A0R3W3E5"/>
<feature type="repeat" description="HEAT" evidence="3">
    <location>
        <begin position="90"/>
        <end position="128"/>
    </location>
</feature>
<gene>
    <name evidence="5" type="ORF">TASK_LOCUS4438</name>
</gene>
<dbReference type="Pfam" id="PF02985">
    <property type="entry name" value="HEAT"/>
    <property type="match status" value="1"/>
</dbReference>
<feature type="repeat" description="HEAT" evidence="3">
    <location>
        <begin position="167"/>
        <end position="205"/>
    </location>
</feature>
<organism evidence="7">
    <name type="scientific">Taenia asiatica</name>
    <name type="common">Asian tapeworm</name>
    <dbReference type="NCBI Taxonomy" id="60517"/>
    <lineage>
        <taxon>Eukaryota</taxon>
        <taxon>Metazoa</taxon>
        <taxon>Spiralia</taxon>
        <taxon>Lophotrochozoa</taxon>
        <taxon>Platyhelminthes</taxon>
        <taxon>Cestoda</taxon>
        <taxon>Eucestoda</taxon>
        <taxon>Cyclophyllidea</taxon>
        <taxon>Taeniidae</taxon>
        <taxon>Taenia</taxon>
    </lineage>
</organism>
<dbReference type="InterPro" id="IPR021133">
    <property type="entry name" value="HEAT_type_2"/>
</dbReference>
<reference evidence="7" key="1">
    <citation type="submission" date="2017-02" db="UniProtKB">
        <authorList>
            <consortium name="WormBaseParasite"/>
        </authorList>
    </citation>
    <scope>IDENTIFICATION</scope>
</reference>
<dbReference type="OrthoDB" id="340346at2759"/>
<dbReference type="GO" id="GO:0005634">
    <property type="term" value="C:nucleus"/>
    <property type="evidence" value="ECO:0007669"/>
    <property type="project" value="TreeGrafter"/>
</dbReference>
<dbReference type="Proteomes" id="UP000282613">
    <property type="component" value="Unassembled WGS sequence"/>
</dbReference>
<evidence type="ECO:0000313" key="6">
    <source>
        <dbReference type="Proteomes" id="UP000282613"/>
    </source>
</evidence>
<dbReference type="InterPro" id="IPR051023">
    <property type="entry name" value="PP2A_Regulatory_Subunit_A"/>
</dbReference>
<comment type="similarity">
    <text evidence="2">Belongs to the phosphatase 2A regulatory subunit A family.</text>
</comment>
<dbReference type="FunFam" id="1.25.10.10:FF:000318">
    <property type="entry name" value="Serine/threonine-protein phosphatase 2A regulatory subunit A gamma isoform"/>
    <property type="match status" value="1"/>
</dbReference>
<feature type="repeat" description="HEAT" evidence="3">
    <location>
        <begin position="377"/>
        <end position="415"/>
    </location>
</feature>
<dbReference type="WBParaSite" id="TASK_0000443701-mRNA-1">
    <property type="protein sequence ID" value="TASK_0000443701-mRNA-1"/>
    <property type="gene ID" value="TASK_0000443701"/>
</dbReference>
<dbReference type="InterPro" id="IPR054573">
    <property type="entry name" value="PP2A/SF3B1-like_HEAT"/>
</dbReference>
<dbReference type="InterPro" id="IPR000357">
    <property type="entry name" value="HEAT"/>
</dbReference>
<evidence type="ECO:0000313" key="5">
    <source>
        <dbReference type="EMBL" id="VDK33420.1"/>
    </source>
</evidence>
<protein>
    <submittedName>
        <fullName evidence="7">Serine/threonine-protein phosphatase 2A regulatory subunit A</fullName>
    </submittedName>
</protein>
<dbReference type="PANTHER" id="PTHR10648:SF4">
    <property type="entry name" value="PROTEIN PHOSPHATASE 2 (FORMERLY 2A), REGULATORY SUBUNIT A, BETA ISOFORM-RELATED"/>
    <property type="match status" value="1"/>
</dbReference>
<dbReference type="GO" id="GO:0019888">
    <property type="term" value="F:protein phosphatase regulator activity"/>
    <property type="evidence" value="ECO:0007669"/>
    <property type="project" value="TreeGrafter"/>
</dbReference>
<dbReference type="Pfam" id="PF22646">
    <property type="entry name" value="PPP2R1A-like_HEAT"/>
    <property type="match status" value="1"/>
</dbReference>
<keyword evidence="6" id="KW-1185">Reference proteome</keyword>
<proteinExistence type="inferred from homology"/>
<reference evidence="5 6" key="2">
    <citation type="submission" date="2018-11" db="EMBL/GenBank/DDBJ databases">
        <authorList>
            <consortium name="Pathogen Informatics"/>
        </authorList>
    </citation>
    <scope>NUCLEOTIDE SEQUENCE [LARGE SCALE GENOMIC DNA]</scope>
</reference>
<evidence type="ECO:0000313" key="7">
    <source>
        <dbReference type="WBParaSite" id="TASK_0000443701-mRNA-1"/>
    </source>
</evidence>
<feature type="repeat" description="HEAT" evidence="3">
    <location>
        <begin position="416"/>
        <end position="454"/>
    </location>
</feature>
<accession>A0A0R3W3E5</accession>